<keyword evidence="2" id="KW-0328">Glycosyltransferase</keyword>
<feature type="transmembrane region" description="Helical" evidence="1">
    <location>
        <begin position="641"/>
        <end position="660"/>
    </location>
</feature>
<keyword evidence="1" id="KW-0472">Membrane</keyword>
<gene>
    <name evidence="2" type="ORF">M3M28_10075</name>
</gene>
<organism evidence="2">
    <name type="scientific">Gulosibacter sediminis</name>
    <dbReference type="NCBI Taxonomy" id="1729695"/>
    <lineage>
        <taxon>Bacteria</taxon>
        <taxon>Bacillati</taxon>
        <taxon>Actinomycetota</taxon>
        <taxon>Actinomycetes</taxon>
        <taxon>Micrococcales</taxon>
        <taxon>Microbacteriaceae</taxon>
        <taxon>Gulosibacter</taxon>
    </lineage>
</organism>
<dbReference type="InterPro" id="IPR029044">
    <property type="entry name" value="Nucleotide-diphossugar_trans"/>
</dbReference>
<feature type="transmembrane region" description="Helical" evidence="1">
    <location>
        <begin position="728"/>
        <end position="746"/>
    </location>
</feature>
<dbReference type="EC" id="2.4.-.-" evidence="2"/>
<dbReference type="PANTHER" id="PTHR43685:SF3">
    <property type="entry name" value="SLR2126 PROTEIN"/>
    <property type="match status" value="1"/>
</dbReference>
<keyword evidence="1" id="KW-1133">Transmembrane helix</keyword>
<accession>A0ABY4MYY4</accession>
<evidence type="ECO:0000256" key="1">
    <source>
        <dbReference type="SAM" id="Phobius"/>
    </source>
</evidence>
<dbReference type="SUPFAM" id="SSF53448">
    <property type="entry name" value="Nucleotide-diphospho-sugar transferases"/>
    <property type="match status" value="1"/>
</dbReference>
<feature type="transmembrane region" description="Helical" evidence="1">
    <location>
        <begin position="697"/>
        <end position="721"/>
    </location>
</feature>
<feature type="transmembrane region" description="Helical" evidence="1">
    <location>
        <begin position="513"/>
        <end position="541"/>
    </location>
</feature>
<feature type="transmembrane region" description="Helical" evidence="1">
    <location>
        <begin position="481"/>
        <end position="501"/>
    </location>
</feature>
<name>A0ABY4MYY4_9MICO</name>
<keyword evidence="2" id="KW-0808">Transferase</keyword>
<proteinExistence type="predicted"/>
<dbReference type="GO" id="GO:0016757">
    <property type="term" value="F:glycosyltransferase activity"/>
    <property type="evidence" value="ECO:0007669"/>
    <property type="project" value="UniProtKB-KW"/>
</dbReference>
<feature type="transmembrane region" description="Helical" evidence="1">
    <location>
        <begin position="667"/>
        <end position="691"/>
    </location>
</feature>
<dbReference type="Gene3D" id="3.90.550.10">
    <property type="entry name" value="Spore Coat Polysaccharide Biosynthesis Protein SpsA, Chain A"/>
    <property type="match status" value="1"/>
</dbReference>
<reference evidence="2" key="1">
    <citation type="submission" date="2022-05" db="EMBL/GenBank/DDBJ databases">
        <title>Complete genome sequence of toluene-degrading Gulosibacter sediminis strain ACHW.36C.</title>
        <authorList>
            <person name="Wai A.C."/>
            <person name="Lai G.K."/>
            <person name="Griffin S.D."/>
            <person name="Leung F.C."/>
        </authorList>
    </citation>
    <scope>NUCLEOTIDE SEQUENCE [LARGE SCALE GENOMIC DNA]</scope>
    <source>
        <strain evidence="2">ACHW.36C</strain>
    </source>
</reference>
<sequence>MRPRVTAIVVAQNAAEALARTLPALEEQTRAPERRIFVSLESRDDTEEVLRAASPEVLVTLPERTSFGEAARAAVTQLAEIDEGDAARIEEFGTEGETPNDWIWLLAADNAPDPDALEELLDTTERNPSLEVTGPKVVRTDDPAVIVEYGESVTHTGVSVRLHQDSLDQGQFEHLSDVLGVGAGGMLVRRDTWDRLDGFDRGLDAVDDGLDFSVRTWLSGGRVLLSPRARVESLAEEAAGTARYGQRTRSLQRYRIRRTAQLHRQLVWAGRVEFFLSWLMLLPGALLRTLLHLLRKNPGRILPDLRAALTVFFLQTGVPSSRRQFRRTTQQPLNTVDQLLISPTEWRKMRANRRDEYRAASQHGRDRFNFITGGGGWLLIVAIIAAVALFFPLIGAGSLAGGALLPLSGTIGELWGTTGYGLRDTGGGIGVADPFNLVLAVFGSLTFWNPSFIIVLLWLLAIPVAAVGGWFLAARFTRSPWLRAFFGLVWMAAPPLHVALAEGRVTGVLVHLALPWLFFTCIAAARSWAAAAVCSLLALVVAASSPSLIPALAITWLLSVFIAGRGWVRLALTPVPTVVMFLPLLITQLNRGRPFAMFADPGMPVVSEPARGWNAATLFAEQPPHGWAQLFQTLGITWDPWIVLALLQVPLAVLALIGVFTRGWRVALVGLGTAALGYVTAGVAGGFAFATTGGVAVPLWIGPAQSFGFLGLLVAAGAGAVAIRGFRVPVTAVALLAIVALIVPVAPNQLTGTSPVAASDGRTLPALVDAQGRAAEQLGTLVITPTSADTLRVELIRGSGQKLNQFSTLETTNLVPTQADEQLANIAVGFLSAGASNPTAQLHELGIGFVLVENAPSGGGAIEQRLVTAMSTNEALSSAGQTAEYGTLFQVVNAAETPTDPDLAGALETTNWQHQLGRSMLIVQLAVLLFVILLALPTGGLESRVRASRALGRRHWEDLDRGRETFTEFGAVSQETVHVYADQPTGDHIDTEGDTRA</sequence>
<dbReference type="Pfam" id="PF13641">
    <property type="entry name" value="Glyco_tranf_2_3"/>
    <property type="match status" value="1"/>
</dbReference>
<feature type="transmembrane region" description="Helical" evidence="1">
    <location>
        <begin position="274"/>
        <end position="294"/>
    </location>
</feature>
<protein>
    <submittedName>
        <fullName evidence="2">Glycosyltransferase</fullName>
        <ecNumber evidence="2">2.4.-.-</ecNumber>
    </submittedName>
</protein>
<dbReference type="EMBL" id="CP097160">
    <property type="protein sequence ID" value="UQN14392.1"/>
    <property type="molecule type" value="Genomic_DNA"/>
</dbReference>
<feature type="transmembrane region" description="Helical" evidence="1">
    <location>
        <begin position="377"/>
        <end position="405"/>
    </location>
</feature>
<feature type="transmembrane region" description="Helical" evidence="1">
    <location>
        <begin position="452"/>
        <end position="474"/>
    </location>
</feature>
<keyword evidence="1" id="KW-0812">Transmembrane</keyword>
<dbReference type="InterPro" id="IPR050834">
    <property type="entry name" value="Glycosyltransf_2"/>
</dbReference>
<evidence type="ECO:0000313" key="2">
    <source>
        <dbReference type="EMBL" id="UQN14392.1"/>
    </source>
</evidence>
<feature type="transmembrane region" description="Helical" evidence="1">
    <location>
        <begin position="548"/>
        <end position="568"/>
    </location>
</feature>
<dbReference type="PANTHER" id="PTHR43685">
    <property type="entry name" value="GLYCOSYLTRANSFERASE"/>
    <property type="match status" value="1"/>
</dbReference>
<feature type="transmembrane region" description="Helical" evidence="1">
    <location>
        <begin position="921"/>
        <end position="941"/>
    </location>
</feature>